<sequence length="168" mass="20224">MTELSSSISITIISFISAFIFASLVEYWVHRLMHFSVRFGKRHRDHHRRNEGQGVLWEFFDYLKGTIIMMCLPFLIAMPVGIGWLLGSLAYAAFSAYAHQLQHENPKACFWMTMPVHYVHHKYNQWHHNFGLALDWWDHVFKTYQPVEWLTEQELNQPPRNYLQLRWW</sequence>
<dbReference type="EMBL" id="CP002198">
    <property type="protein sequence ID" value="ADN17409.1"/>
    <property type="molecule type" value="Genomic_DNA"/>
</dbReference>
<protein>
    <submittedName>
        <fullName evidence="3">Fatty acid hydroxylase</fullName>
    </submittedName>
</protein>
<dbReference type="eggNOG" id="COG3000">
    <property type="taxonomic scope" value="Bacteria"/>
</dbReference>
<name>E0UAA4_GLOV7</name>
<dbReference type="GO" id="GO:0005506">
    <property type="term" value="F:iron ion binding"/>
    <property type="evidence" value="ECO:0007669"/>
    <property type="project" value="InterPro"/>
</dbReference>
<keyword evidence="1" id="KW-0812">Transmembrane</keyword>
<dbReference type="AlphaFoldDB" id="E0UAA4"/>
<dbReference type="Pfam" id="PF04116">
    <property type="entry name" value="FA_hydroxylase"/>
    <property type="match status" value="1"/>
</dbReference>
<evidence type="ECO:0000259" key="2">
    <source>
        <dbReference type="Pfam" id="PF04116"/>
    </source>
</evidence>
<dbReference type="STRING" id="497965.Cyan7822_5536"/>
<dbReference type="HOGENOM" id="CLU_1546097_0_0_3"/>
<dbReference type="RefSeq" id="WP_013325446.1">
    <property type="nucleotide sequence ID" value="NC_014501.1"/>
</dbReference>
<keyword evidence="1" id="KW-0472">Membrane</keyword>
<organism evidence="3 4">
    <name type="scientific">Gloeothece verrucosa (strain PCC 7822)</name>
    <name type="common">Cyanothece sp. (strain PCC 7822)</name>
    <dbReference type="NCBI Taxonomy" id="497965"/>
    <lineage>
        <taxon>Bacteria</taxon>
        <taxon>Bacillati</taxon>
        <taxon>Cyanobacteriota</taxon>
        <taxon>Cyanophyceae</taxon>
        <taxon>Oscillatoriophycideae</taxon>
        <taxon>Chroococcales</taxon>
        <taxon>Aphanothecaceae</taxon>
        <taxon>Gloeothece</taxon>
        <taxon>Gloeothece verrucosa</taxon>
    </lineage>
</organism>
<accession>E0UAA4</accession>
<gene>
    <name evidence="3" type="ordered locus">Cyan7822_5536</name>
</gene>
<dbReference type="KEGG" id="cyj:Cyan7822_5536"/>
<evidence type="ECO:0000256" key="1">
    <source>
        <dbReference type="SAM" id="Phobius"/>
    </source>
</evidence>
<evidence type="ECO:0000313" key="3">
    <source>
        <dbReference type="EMBL" id="ADN17409.1"/>
    </source>
</evidence>
<keyword evidence="1" id="KW-1133">Transmembrane helix</keyword>
<dbReference type="Proteomes" id="UP000008206">
    <property type="component" value="Chromosome"/>
</dbReference>
<dbReference type="InterPro" id="IPR006694">
    <property type="entry name" value="Fatty_acid_hydroxylase"/>
</dbReference>
<feature type="domain" description="Fatty acid hydroxylase" evidence="2">
    <location>
        <begin position="16"/>
        <end position="143"/>
    </location>
</feature>
<dbReference type="GO" id="GO:0008610">
    <property type="term" value="P:lipid biosynthetic process"/>
    <property type="evidence" value="ECO:0007669"/>
    <property type="project" value="InterPro"/>
</dbReference>
<keyword evidence="4" id="KW-1185">Reference proteome</keyword>
<proteinExistence type="predicted"/>
<feature type="transmembrane region" description="Helical" evidence="1">
    <location>
        <begin position="6"/>
        <end position="29"/>
    </location>
</feature>
<dbReference type="GO" id="GO:0016491">
    <property type="term" value="F:oxidoreductase activity"/>
    <property type="evidence" value="ECO:0007669"/>
    <property type="project" value="InterPro"/>
</dbReference>
<evidence type="ECO:0000313" key="4">
    <source>
        <dbReference type="Proteomes" id="UP000008206"/>
    </source>
</evidence>
<reference evidence="4" key="1">
    <citation type="journal article" date="2011" name="MBio">
        <title>Novel metabolic attributes of the genus Cyanothece, comprising a group of unicellular nitrogen-fixing Cyanobacteria.</title>
        <authorList>
            <person name="Bandyopadhyay A."/>
            <person name="Elvitigala T."/>
            <person name="Welsh E."/>
            <person name="Stockel J."/>
            <person name="Liberton M."/>
            <person name="Min H."/>
            <person name="Sherman L.A."/>
            <person name="Pakrasi H.B."/>
        </authorList>
    </citation>
    <scope>NUCLEOTIDE SEQUENCE [LARGE SCALE GENOMIC DNA]</scope>
    <source>
        <strain evidence="4">PCC 7822</strain>
    </source>
</reference>
<dbReference type="OrthoDB" id="9770329at2"/>
<feature type="transmembrane region" description="Helical" evidence="1">
    <location>
        <begin position="67"/>
        <end position="94"/>
    </location>
</feature>